<dbReference type="EMBL" id="FP565575">
    <property type="protein sequence ID" value="CBE69266.1"/>
    <property type="molecule type" value="Genomic_DNA"/>
</dbReference>
<dbReference type="Proteomes" id="UP000006898">
    <property type="component" value="Chromosome"/>
</dbReference>
<proteinExistence type="predicted"/>
<evidence type="ECO:0000313" key="2">
    <source>
        <dbReference type="Proteomes" id="UP000006898"/>
    </source>
</evidence>
<evidence type="ECO:0000313" key="1">
    <source>
        <dbReference type="EMBL" id="CBE69266.1"/>
    </source>
</evidence>
<dbReference type="KEGG" id="mox:DAMO_2216"/>
<dbReference type="AlphaFoldDB" id="D5MHX5"/>
<organism evidence="1 2">
    <name type="scientific">Methylomirabilis oxygeniifera</name>
    <dbReference type="NCBI Taxonomy" id="671143"/>
    <lineage>
        <taxon>Bacteria</taxon>
        <taxon>Candidatus Methylomirabilota</taxon>
        <taxon>Candidatus Methylomirabilia</taxon>
        <taxon>Candidatus Methylomirabilales</taxon>
        <taxon>Candidatus Methylomirabilaceae</taxon>
        <taxon>Candidatus Methylomirabilis</taxon>
    </lineage>
</organism>
<dbReference type="HOGENOM" id="CLU_2664259_0_0_0"/>
<gene>
    <name evidence="1" type="ORF">DAMO_2216</name>
</gene>
<name>D5MHX5_METO1</name>
<reference evidence="1 2" key="1">
    <citation type="journal article" date="2010" name="Nature">
        <title>Nitrite-driven anaerobic methane oxidation by oxygenic bacteria.</title>
        <authorList>
            <person name="Ettwig K.F."/>
            <person name="Butler M.K."/>
            <person name="Le Paslier D."/>
            <person name="Pelletier E."/>
            <person name="Mangenot S."/>
            <person name="Kuypers M.M.M."/>
            <person name="Schreiber F."/>
            <person name="Dutilh B.E."/>
            <person name="Zedelius J."/>
            <person name="de Beer D."/>
            <person name="Gloerich J."/>
            <person name="Wessels H.J.C.T."/>
            <person name="van Allen T."/>
            <person name="Luesken F."/>
            <person name="Wu M."/>
            <person name="van de Pas-Schoonen K.T."/>
            <person name="Op den Camp H.J.M."/>
            <person name="Janssen-Megens E.M."/>
            <person name="Francoijs K-J."/>
            <person name="Stunnenberg H."/>
            <person name="Weissenbach J."/>
            <person name="Jetten M.S.M."/>
            <person name="Strous M."/>
        </authorList>
    </citation>
    <scope>NUCLEOTIDE SEQUENCE [LARGE SCALE GENOMIC DNA]</scope>
</reference>
<dbReference type="STRING" id="671143.DAMO_2216"/>
<accession>D5MHX5</accession>
<sequence length="75" mass="8436">MKKESAMIGDVQSLYHKITIWCAMGHPPYLSSDMAKSFSDYLLSFLKSTEGERFLRTLGYVRIVESSGDKPSAEV</sequence>
<protein>
    <submittedName>
        <fullName evidence="1">Uncharacterized protein</fullName>
    </submittedName>
</protein>